<dbReference type="InterPro" id="IPR035979">
    <property type="entry name" value="RBD_domain_sf"/>
</dbReference>
<dbReference type="PANTHER" id="PTHR18847">
    <property type="entry name" value="20 KD NUCLEAR CAP BINDING PROTEIN"/>
    <property type="match status" value="1"/>
</dbReference>
<dbReference type="Pfam" id="PF00076">
    <property type="entry name" value="RRM_1"/>
    <property type="match status" value="1"/>
</dbReference>
<protein>
    <recommendedName>
        <fullName evidence="8">Nuclear cap-binding protein subunit 2</fullName>
    </recommendedName>
    <alternativeName>
        <fullName evidence="8">20 kDa nuclear cap-binding protein</fullName>
    </alternativeName>
</protein>
<dbReference type="GO" id="GO:0005634">
    <property type="term" value="C:nucleus"/>
    <property type="evidence" value="ECO:0007669"/>
    <property type="project" value="UniProtKB-SubCell"/>
</dbReference>
<dbReference type="RefSeq" id="XP_029216115.1">
    <property type="nucleotide sequence ID" value="XM_029360756.1"/>
</dbReference>
<dbReference type="GO" id="GO:0045292">
    <property type="term" value="P:mRNA cis splicing, via spliceosome"/>
    <property type="evidence" value="ECO:0007669"/>
    <property type="project" value="InterPro"/>
</dbReference>
<evidence type="ECO:0000256" key="4">
    <source>
        <dbReference type="ARBA" id="ARBA00022884"/>
    </source>
</evidence>
<dbReference type="InterPro" id="IPR034148">
    <property type="entry name" value="NCBP2_RRM"/>
</dbReference>
<evidence type="ECO:0000256" key="8">
    <source>
        <dbReference type="RuleBase" id="RU364036"/>
    </source>
</evidence>
<keyword evidence="6 8" id="KW-0539">Nucleus</keyword>
<dbReference type="Gene3D" id="3.30.70.330">
    <property type="match status" value="1"/>
</dbReference>
<evidence type="ECO:0000256" key="3">
    <source>
        <dbReference type="ARBA" id="ARBA00022664"/>
    </source>
</evidence>
<comment type="caution">
    <text evidence="10">The sequence shown here is derived from an EMBL/GenBank/DDBJ whole genome shotgun (WGS) entry which is preliminary data.</text>
</comment>
<evidence type="ECO:0000256" key="1">
    <source>
        <dbReference type="ARBA" id="ARBA00004123"/>
    </source>
</evidence>
<dbReference type="OrthoDB" id="201398at2759"/>
<dbReference type="GeneID" id="40307108"/>
<proteinExistence type="inferred from homology"/>
<dbReference type="KEGG" id="bbes:BESB_020470"/>
<dbReference type="STRING" id="94643.A0A2A9M858"/>
<evidence type="ECO:0000313" key="11">
    <source>
        <dbReference type="Proteomes" id="UP000224006"/>
    </source>
</evidence>
<keyword evidence="4 7" id="KW-0694">RNA-binding</keyword>
<dbReference type="SMART" id="SM00360">
    <property type="entry name" value="RRM"/>
    <property type="match status" value="1"/>
</dbReference>
<dbReference type="AlphaFoldDB" id="A0A2A9M858"/>
<evidence type="ECO:0000256" key="7">
    <source>
        <dbReference type="PROSITE-ProRule" id="PRU00176"/>
    </source>
</evidence>
<feature type="domain" description="RRM" evidence="9">
    <location>
        <begin position="34"/>
        <end position="112"/>
    </location>
</feature>
<evidence type="ECO:0000256" key="2">
    <source>
        <dbReference type="ARBA" id="ARBA00010725"/>
    </source>
</evidence>
<dbReference type="PROSITE" id="PS50102">
    <property type="entry name" value="RRM"/>
    <property type="match status" value="1"/>
</dbReference>
<comment type="subcellular location">
    <subcellularLocation>
        <location evidence="1 8">Nucleus</location>
    </subcellularLocation>
</comment>
<keyword evidence="11" id="KW-1185">Reference proteome</keyword>
<evidence type="ECO:0000256" key="5">
    <source>
        <dbReference type="ARBA" id="ARBA00023187"/>
    </source>
</evidence>
<dbReference type="Proteomes" id="UP000224006">
    <property type="component" value="Chromosome XI"/>
</dbReference>
<evidence type="ECO:0000259" key="9">
    <source>
        <dbReference type="PROSITE" id="PS50102"/>
    </source>
</evidence>
<dbReference type="CDD" id="cd12240">
    <property type="entry name" value="RRM_NCBP2"/>
    <property type="match status" value="1"/>
</dbReference>
<dbReference type="InterPro" id="IPR000504">
    <property type="entry name" value="RRM_dom"/>
</dbReference>
<dbReference type="EMBL" id="NWUJ01000012">
    <property type="protein sequence ID" value="PFH32106.1"/>
    <property type="molecule type" value="Genomic_DNA"/>
</dbReference>
<gene>
    <name evidence="10" type="ORF">BESB_020470</name>
</gene>
<keyword evidence="5 8" id="KW-0508">mRNA splicing</keyword>
<dbReference type="PANTHER" id="PTHR18847:SF0">
    <property type="entry name" value="NUCLEAR CAP-BINDING PROTEIN SUBUNIT 2"/>
    <property type="match status" value="1"/>
</dbReference>
<dbReference type="InterPro" id="IPR027157">
    <property type="entry name" value="NCBP2"/>
</dbReference>
<evidence type="ECO:0000256" key="6">
    <source>
        <dbReference type="ARBA" id="ARBA00023242"/>
    </source>
</evidence>
<keyword evidence="3 8" id="KW-0507">mRNA processing</keyword>
<dbReference type="InterPro" id="IPR012677">
    <property type="entry name" value="Nucleotide-bd_a/b_plait_sf"/>
</dbReference>
<dbReference type="GO" id="GO:0005846">
    <property type="term" value="C:nuclear cap binding complex"/>
    <property type="evidence" value="ECO:0007669"/>
    <property type="project" value="InterPro"/>
</dbReference>
<accession>A0A2A9M858</accession>
<dbReference type="SUPFAM" id="SSF54928">
    <property type="entry name" value="RNA-binding domain, RBD"/>
    <property type="match status" value="1"/>
</dbReference>
<reference evidence="10 11" key="1">
    <citation type="submission" date="2017-09" db="EMBL/GenBank/DDBJ databases">
        <title>Genome sequencing of Besnoitia besnoiti strain Bb-Ger1.</title>
        <authorList>
            <person name="Schares G."/>
            <person name="Venepally P."/>
            <person name="Lorenzi H.A."/>
        </authorList>
    </citation>
    <scope>NUCLEOTIDE SEQUENCE [LARGE SCALE GENOMIC DNA]</scope>
    <source>
        <strain evidence="10 11">Bb-Ger1</strain>
    </source>
</reference>
<dbReference type="VEuPathDB" id="ToxoDB:BESB_020470"/>
<organism evidence="10 11">
    <name type="scientific">Besnoitia besnoiti</name>
    <name type="common">Apicomplexan protozoan</name>
    <dbReference type="NCBI Taxonomy" id="94643"/>
    <lineage>
        <taxon>Eukaryota</taxon>
        <taxon>Sar</taxon>
        <taxon>Alveolata</taxon>
        <taxon>Apicomplexa</taxon>
        <taxon>Conoidasida</taxon>
        <taxon>Coccidia</taxon>
        <taxon>Eucoccidiorida</taxon>
        <taxon>Eimeriorina</taxon>
        <taxon>Sarcocystidae</taxon>
        <taxon>Besnoitia</taxon>
    </lineage>
</organism>
<sequence length="283" mass="30037">MSRLYVGLKGRDTYYDRRTARSQAEWKEKVSRSCTVYVGNLNFSTTEDELYEIFSYAGLIRRVVMGLNRQTRAPCGFAFVEYFRPLGAKIAISVLNGCSCDGRVIRVDADSGEDIDGDRKYGRGFTGRQWRDEYREDYDQGRGGEGRKRAREEFAFVPAPPGLFYAAAAGFPAQPAFVAGAGVVATDGRNVRAKTMAVVPPPPPGVLSTDPALPSAFGAVAVGAPPPLAASTGFGGYLQLVGNAQNAGGAPAAAAARGGQNPFAGAGTSFFRGGRKGAGGRRR</sequence>
<name>A0A2A9M858_BESBE</name>
<evidence type="ECO:0000313" key="10">
    <source>
        <dbReference type="EMBL" id="PFH32106.1"/>
    </source>
</evidence>
<comment type="similarity">
    <text evidence="2 8">Belongs to the RRM NCBP2 family.</text>
</comment>
<dbReference type="GO" id="GO:0000339">
    <property type="term" value="F:RNA cap binding"/>
    <property type="evidence" value="ECO:0007669"/>
    <property type="project" value="InterPro"/>
</dbReference>